<dbReference type="InterPro" id="IPR004328">
    <property type="entry name" value="BRO1_dom"/>
</dbReference>
<reference evidence="5 6" key="1">
    <citation type="submission" date="2015-08" db="EMBL/GenBank/DDBJ databases">
        <title>Emmonsia species relationships and genome sequence.</title>
        <authorList>
            <person name="Cuomo C.A."/>
            <person name="Schwartz I.S."/>
            <person name="Kenyon C."/>
            <person name="De Hoog G.S."/>
            <person name="Govender N.P."/>
            <person name="Botha A."/>
            <person name="Moreno L."/>
            <person name="De Vries M."/>
            <person name="Munoz J.F."/>
            <person name="Stielow J.B."/>
        </authorList>
    </citation>
    <scope>NUCLEOTIDE SEQUENCE [LARGE SCALE GENOMIC DNA]</scope>
    <source>
        <strain evidence="5 6">EI222</strain>
    </source>
</reference>
<dbReference type="OrthoDB" id="10266451at2759"/>
<dbReference type="PANTHER" id="PTHR40463">
    <property type="entry name" value="PH-RESPONSE REGULATOR PROTEIN PALC"/>
    <property type="match status" value="1"/>
</dbReference>
<protein>
    <recommendedName>
        <fullName evidence="2">pH-response regulator protein palC</fullName>
    </recommendedName>
</protein>
<dbReference type="AlphaFoldDB" id="A0A1J9P1A4"/>
<dbReference type="STRING" id="1658174.A0A1J9P1A4"/>
<dbReference type="InterPro" id="IPR037505">
    <property type="entry name" value="pH-resp_palC"/>
</dbReference>
<feature type="region of interest" description="Disordered" evidence="3">
    <location>
        <begin position="95"/>
        <end position="115"/>
    </location>
</feature>
<dbReference type="SMART" id="SM01041">
    <property type="entry name" value="BRO1"/>
    <property type="match status" value="1"/>
</dbReference>
<accession>A0A1J9P1A4</accession>
<feature type="region of interest" description="Disordered" evidence="3">
    <location>
        <begin position="286"/>
        <end position="311"/>
    </location>
</feature>
<name>A0A1J9P1A4_9EURO</name>
<dbReference type="EMBL" id="LGTZ01003215">
    <property type="protein sequence ID" value="OJD09974.1"/>
    <property type="molecule type" value="Genomic_DNA"/>
</dbReference>
<sequence>MELARFSPVRGRGLDFEIAFVLVTLGYVLTNLGRAKYLKTLYANKTPTPEMKTAAVQMATKYLLQASSVHTFLASSSSLSGLCAATTVPTSKFRKHASTATSTSTSSPAGPDTSPIPIPDLDPSTQSALAILALAEATLLVVTKDDAYLSACIQARNSLDTEWMVKPPDIPKVRTLLFARLCVRAAEYAEQALSSAGAVGDQGDCSKVDEVLLNYMRSLARVCRAKACRFIGVDAEMAGKTGEGIAWLRAGRGVLGFRGTLEGDAIGTGKGGFGARFTKLKRGWSERREERKIEKETVSSTRGEELEREAEMDWGDDAGREEEGRVLNMLEAKWAKMNDTINTQLIPSSSSYLANLPSGRDIHSTPAAYSPPQLDAEQLVRMRAPPDTHVSFDVADSSDEAADGREVAGRGYF</sequence>
<gene>
    <name evidence="5" type="ORF">ACJ73_09995</name>
</gene>
<dbReference type="VEuPathDB" id="FungiDB:ACJ73_09995"/>
<evidence type="ECO:0000313" key="6">
    <source>
        <dbReference type="Proteomes" id="UP000242791"/>
    </source>
</evidence>
<feature type="domain" description="BRO1" evidence="4">
    <location>
        <begin position="1"/>
        <end position="413"/>
    </location>
</feature>
<comment type="similarity">
    <text evidence="1">Belongs to the palC family.</text>
</comment>
<proteinExistence type="inferred from homology"/>
<dbReference type="GO" id="GO:0071467">
    <property type="term" value="P:cellular response to pH"/>
    <property type="evidence" value="ECO:0007669"/>
    <property type="project" value="InterPro"/>
</dbReference>
<evidence type="ECO:0000256" key="1">
    <source>
        <dbReference type="ARBA" id="ARBA00010997"/>
    </source>
</evidence>
<dbReference type="PROSITE" id="PS51180">
    <property type="entry name" value="BRO1"/>
    <property type="match status" value="1"/>
</dbReference>
<evidence type="ECO:0000256" key="2">
    <source>
        <dbReference type="ARBA" id="ARBA00022193"/>
    </source>
</evidence>
<dbReference type="Proteomes" id="UP000242791">
    <property type="component" value="Unassembled WGS sequence"/>
</dbReference>
<comment type="caution">
    <text evidence="5">The sequence shown here is derived from an EMBL/GenBank/DDBJ whole genome shotgun (WGS) entry which is preliminary data.</text>
</comment>
<evidence type="ECO:0000313" key="5">
    <source>
        <dbReference type="EMBL" id="OJD09974.1"/>
    </source>
</evidence>
<dbReference type="InterPro" id="IPR038499">
    <property type="entry name" value="BRO1_sf"/>
</dbReference>
<feature type="compositionally biased region" description="Low complexity" evidence="3">
    <location>
        <begin position="98"/>
        <end position="113"/>
    </location>
</feature>
<dbReference type="Gene3D" id="1.25.40.280">
    <property type="entry name" value="alix/aip1 like domains"/>
    <property type="match status" value="1"/>
</dbReference>
<evidence type="ECO:0000259" key="4">
    <source>
        <dbReference type="PROSITE" id="PS51180"/>
    </source>
</evidence>
<organism evidence="5 6">
    <name type="scientific">Blastomyces percursus</name>
    <dbReference type="NCBI Taxonomy" id="1658174"/>
    <lineage>
        <taxon>Eukaryota</taxon>
        <taxon>Fungi</taxon>
        <taxon>Dikarya</taxon>
        <taxon>Ascomycota</taxon>
        <taxon>Pezizomycotina</taxon>
        <taxon>Eurotiomycetes</taxon>
        <taxon>Eurotiomycetidae</taxon>
        <taxon>Onygenales</taxon>
        <taxon>Ajellomycetaceae</taxon>
        <taxon>Blastomyces</taxon>
    </lineage>
</organism>
<keyword evidence="6" id="KW-1185">Reference proteome</keyword>
<dbReference type="PANTHER" id="PTHR40463:SF1">
    <property type="entry name" value="PH-RESPONSE REGULATOR PROTEIN PALC"/>
    <property type="match status" value="1"/>
</dbReference>
<dbReference type="GO" id="GO:0005886">
    <property type="term" value="C:plasma membrane"/>
    <property type="evidence" value="ECO:0007669"/>
    <property type="project" value="TreeGrafter"/>
</dbReference>
<evidence type="ECO:0000256" key="3">
    <source>
        <dbReference type="SAM" id="MobiDB-lite"/>
    </source>
</evidence>